<name>A0A1X9T5D1_9VIRU</name>
<dbReference type="KEGG" id="vg:32878243"/>
<dbReference type="GeneID" id="32878243"/>
<feature type="region of interest" description="Disordered" evidence="1">
    <location>
        <begin position="232"/>
        <end position="251"/>
    </location>
</feature>
<sequence length="251" mass="28985">MMKFVERGLESLALGGSLLFSWLFEHPDYQIYRLMASEETHHAKILTTLNQSVNELRAVNQNMAGPEYYSILETCEKINLEAFDAQKKVDICVKHINNKPDAATHDKHVREATLYLLKELKAKRMFNDIVEHIKIHNNLEVNKQRFENHVHTQITLLSQSQLRVGQTVQQLNTFLNRQAKLLEKTSNMKEEFGTFSKITDYINNDFDYSALTPGTASPYDVSNMLTQRIAKADSESTQTNKKQIRKEQIPL</sequence>
<protein>
    <submittedName>
        <fullName evidence="2">Uncharacterized protein</fullName>
    </submittedName>
</protein>
<dbReference type="RefSeq" id="YP_009362418.1">
    <property type="nucleotide sequence ID" value="NC_034618.1"/>
</dbReference>
<keyword evidence="3" id="KW-1185">Reference proteome</keyword>
<proteinExistence type="predicted"/>
<evidence type="ECO:0000313" key="2">
    <source>
        <dbReference type="EMBL" id="ARR28909.1"/>
    </source>
</evidence>
<reference evidence="2" key="1">
    <citation type="journal article" date="2017" name="Vet. Pathol.">
        <title>Ranid Herpesvirus 3 and Proliferative Dermatitis in Free-Ranging Wild Common Frogs (Rana Temporaria).</title>
        <authorList>
            <person name="Origgi F.C."/>
            <person name="Schmidt B.R."/>
            <person name="Lohmann P."/>
            <person name="Otten P."/>
            <person name="Akdesir E."/>
            <person name="Gaschen V."/>
            <person name="Aguilar-Bultet L."/>
            <person name="Wahli T."/>
            <person name="Sattler U."/>
            <person name="Stoffel M.H."/>
        </authorList>
    </citation>
    <scope>NUCLEOTIDE SEQUENCE [LARGE SCALE GENOMIC DNA]</scope>
    <source>
        <strain evidence="2">FO1_2015</strain>
    </source>
</reference>
<dbReference type="Proteomes" id="UP000203507">
    <property type="component" value="Segment"/>
</dbReference>
<evidence type="ECO:0000256" key="1">
    <source>
        <dbReference type="SAM" id="MobiDB-lite"/>
    </source>
</evidence>
<evidence type="ECO:0000313" key="3">
    <source>
        <dbReference type="Proteomes" id="UP000203507"/>
    </source>
</evidence>
<dbReference type="EMBL" id="KX832224">
    <property type="protein sequence ID" value="ARR28909.1"/>
    <property type="molecule type" value="Genomic_DNA"/>
</dbReference>
<accession>A0A1X9T5D1</accession>
<organism evidence="2">
    <name type="scientific">Ranid herpesvirus 3</name>
    <dbReference type="NCBI Taxonomy" id="1987509"/>
    <lineage>
        <taxon>Viruses</taxon>
        <taxon>Duplodnaviria</taxon>
        <taxon>Heunggongvirae</taxon>
        <taxon>Peploviricota</taxon>
        <taxon>Herviviricetes</taxon>
        <taxon>Herpesvirales</taxon>
        <taxon>Alloherpesviridae</taxon>
        <taxon>Batravirus</taxon>
        <taxon>Batravirus ranidallo3</taxon>
    </lineage>
</organism>